<dbReference type="EC" id="2.7.1.49" evidence="2"/>
<dbReference type="Proteomes" id="UP000190675">
    <property type="component" value="Chromosome I"/>
</dbReference>
<dbReference type="InterPro" id="IPR013749">
    <property type="entry name" value="PM/HMP-P_kinase-1"/>
</dbReference>
<evidence type="ECO:0000256" key="3">
    <source>
        <dbReference type="ARBA" id="ARBA00022679"/>
    </source>
</evidence>
<dbReference type="GO" id="GO:0005524">
    <property type="term" value="F:ATP binding"/>
    <property type="evidence" value="ECO:0007669"/>
    <property type="project" value="UniProtKB-KW"/>
</dbReference>
<feature type="domain" description="Pyridoxamine kinase/Phosphomethylpyrimidine kinase" evidence="7">
    <location>
        <begin position="13"/>
        <end position="260"/>
    </location>
</feature>
<evidence type="ECO:0000256" key="2">
    <source>
        <dbReference type="ARBA" id="ARBA00012135"/>
    </source>
</evidence>
<dbReference type="CDD" id="cd01169">
    <property type="entry name" value="HMPP_kinase"/>
    <property type="match status" value="1"/>
</dbReference>
<evidence type="ECO:0000313" key="9">
    <source>
        <dbReference type="Proteomes" id="UP000190675"/>
    </source>
</evidence>
<comment type="pathway">
    <text evidence="1">Cofactor biosynthesis; thiamine diphosphate biosynthesis.</text>
</comment>
<dbReference type="PANTHER" id="PTHR20858:SF17">
    <property type="entry name" value="HYDROXYMETHYLPYRIMIDINE_PHOSPHOMETHYLPYRIMIDINE KINASE THI20-RELATED"/>
    <property type="match status" value="1"/>
</dbReference>
<evidence type="ECO:0000256" key="6">
    <source>
        <dbReference type="ARBA" id="ARBA00022840"/>
    </source>
</evidence>
<accession>A0A1M5UHF9</accession>
<proteinExistence type="predicted"/>
<dbReference type="GO" id="GO:0009228">
    <property type="term" value="P:thiamine biosynthetic process"/>
    <property type="evidence" value="ECO:0007669"/>
    <property type="project" value="InterPro"/>
</dbReference>
<organism evidence="8 9">
    <name type="scientific">Bradyrhizobium erythrophlei</name>
    <dbReference type="NCBI Taxonomy" id="1437360"/>
    <lineage>
        <taxon>Bacteria</taxon>
        <taxon>Pseudomonadati</taxon>
        <taxon>Pseudomonadota</taxon>
        <taxon>Alphaproteobacteria</taxon>
        <taxon>Hyphomicrobiales</taxon>
        <taxon>Nitrobacteraceae</taxon>
        <taxon>Bradyrhizobium</taxon>
    </lineage>
</organism>
<dbReference type="GO" id="GO:0008902">
    <property type="term" value="F:hydroxymethylpyrimidine kinase activity"/>
    <property type="evidence" value="ECO:0007669"/>
    <property type="project" value="UniProtKB-EC"/>
</dbReference>
<dbReference type="OrthoDB" id="9810880at2"/>
<dbReference type="NCBIfam" id="TIGR00097">
    <property type="entry name" value="HMP-P_kinase"/>
    <property type="match status" value="1"/>
</dbReference>
<dbReference type="FunFam" id="3.40.1190.20:FF:000003">
    <property type="entry name" value="Phosphomethylpyrimidine kinase ThiD"/>
    <property type="match status" value="1"/>
</dbReference>
<dbReference type="Pfam" id="PF08543">
    <property type="entry name" value="Phos_pyr_kin"/>
    <property type="match status" value="1"/>
</dbReference>
<dbReference type="InterPro" id="IPR004399">
    <property type="entry name" value="HMP/HMP-P_kinase_dom"/>
</dbReference>
<evidence type="ECO:0000259" key="7">
    <source>
        <dbReference type="Pfam" id="PF08543"/>
    </source>
</evidence>
<dbReference type="AlphaFoldDB" id="A0A1M5UHF9"/>
<reference evidence="8 9" key="1">
    <citation type="submission" date="2016-11" db="EMBL/GenBank/DDBJ databases">
        <authorList>
            <person name="Jaros S."/>
            <person name="Januszkiewicz K."/>
            <person name="Wedrychowicz H."/>
        </authorList>
    </citation>
    <scope>NUCLEOTIDE SEQUENCE [LARGE SCALE GENOMIC DNA]</scope>
    <source>
        <strain evidence="8 9">GAS242</strain>
    </source>
</reference>
<dbReference type="SUPFAM" id="SSF53613">
    <property type="entry name" value="Ribokinase-like"/>
    <property type="match status" value="1"/>
</dbReference>
<keyword evidence="6" id="KW-0067">ATP-binding</keyword>
<evidence type="ECO:0000256" key="4">
    <source>
        <dbReference type="ARBA" id="ARBA00022741"/>
    </source>
</evidence>
<dbReference type="GO" id="GO:0009229">
    <property type="term" value="P:thiamine diphosphate biosynthetic process"/>
    <property type="evidence" value="ECO:0007669"/>
    <property type="project" value="UniProtKB-UniPathway"/>
</dbReference>
<gene>
    <name evidence="8" type="ORF">SAMN05444169_8425</name>
</gene>
<dbReference type="GO" id="GO:0008972">
    <property type="term" value="F:phosphomethylpyrimidine kinase activity"/>
    <property type="evidence" value="ECO:0007669"/>
    <property type="project" value="InterPro"/>
</dbReference>
<protein>
    <recommendedName>
        <fullName evidence="2">hydroxymethylpyrimidine kinase</fullName>
        <ecNumber evidence="2">2.7.1.49</ecNumber>
    </recommendedName>
</protein>
<keyword evidence="5 8" id="KW-0418">Kinase</keyword>
<evidence type="ECO:0000313" key="8">
    <source>
        <dbReference type="EMBL" id="SHH62475.1"/>
    </source>
</evidence>
<keyword evidence="3" id="KW-0808">Transferase</keyword>
<dbReference type="RefSeq" id="WP_079571824.1">
    <property type="nucleotide sequence ID" value="NZ_LT670818.1"/>
</dbReference>
<name>A0A1M5UHF9_9BRAD</name>
<keyword evidence="4" id="KW-0547">Nucleotide-binding</keyword>
<dbReference type="EMBL" id="LT670818">
    <property type="protein sequence ID" value="SHH62475.1"/>
    <property type="molecule type" value="Genomic_DNA"/>
</dbReference>
<sequence length="266" mass="26851">MTTPIALTIAGSDSSGGAGIQADLKTFAALGVYGASVITALTAQNTSGVTGIHQVPGDFVAAQIDAVFGDLAIGAVKIGMLAQLATIDAIAAGLERWSPRHVVLDPVMVATSGDRLLAADAVAALRTKLIPRAALITPNLPEAAALLDEPVAATEAAIERQGKRLLAMGCAAVLIKGGHGQGADSTDYLVTASGVIALAAPRIATQNTHGTGCSLSSAIAAGLAKSEDLETAVRNAKAWVSAAIAAADRFSVGHGHGPIHHFHRFY</sequence>
<evidence type="ECO:0000256" key="5">
    <source>
        <dbReference type="ARBA" id="ARBA00022777"/>
    </source>
</evidence>
<evidence type="ECO:0000256" key="1">
    <source>
        <dbReference type="ARBA" id="ARBA00004948"/>
    </source>
</evidence>
<dbReference type="InterPro" id="IPR029056">
    <property type="entry name" value="Ribokinase-like"/>
</dbReference>
<dbReference type="Gene3D" id="3.40.1190.20">
    <property type="match status" value="1"/>
</dbReference>
<dbReference type="UniPathway" id="UPA00060">
    <property type="reaction ID" value="UER00138"/>
</dbReference>
<dbReference type="PANTHER" id="PTHR20858">
    <property type="entry name" value="PHOSPHOMETHYLPYRIMIDINE KINASE"/>
    <property type="match status" value="1"/>
</dbReference>
<dbReference type="GO" id="GO:0005829">
    <property type="term" value="C:cytosol"/>
    <property type="evidence" value="ECO:0007669"/>
    <property type="project" value="TreeGrafter"/>
</dbReference>